<dbReference type="InterPro" id="IPR004107">
    <property type="entry name" value="Integrase_SAM-like_N"/>
</dbReference>
<dbReference type="InterPro" id="IPR050090">
    <property type="entry name" value="Tyrosine_recombinase_XerCD"/>
</dbReference>
<dbReference type="Pfam" id="PF02899">
    <property type="entry name" value="Phage_int_SAM_1"/>
    <property type="match status" value="1"/>
</dbReference>
<dbReference type="CDD" id="cd00397">
    <property type="entry name" value="DNA_BRE_C"/>
    <property type="match status" value="1"/>
</dbReference>
<dbReference type="InterPro" id="IPR044068">
    <property type="entry name" value="CB"/>
</dbReference>
<accession>A0A4D6H8H0</accession>
<dbReference type="GeneID" id="39846276"/>
<sequence length="347" mass="40637">MPTTDLNRLAELFIKDRSGEKTASTIYNNRGHLKQFCEWCAEQEIDSIQEIDGETFLEYKFELRQSRAKTTIRNHFSTLRTFFRFCERIDATETGKNLATKLETPDFSKGELSRDDMMDFSDVERLLEYLNKFEYATLRHAVFTVFWHTGCRCGALRSLDLSDYKPVKKREHGRYALVQFQHRPDTDTALKNKEGGEREVMIWPEYAEIIEDYIEMHYPDREDEYGRKALFPSPSGRYSTSNIQSMIYAITRPCYYTNNCPHNRDRDDCEATYYESASKCPSSLSPHPMRRTAITYHLEKKNWTYEAASGRFDVSVDVLKNHYDESTAEGQRKTRAAHFYDGDQGTL</sequence>
<evidence type="ECO:0000313" key="7">
    <source>
        <dbReference type="Proteomes" id="UP000296706"/>
    </source>
</evidence>
<dbReference type="KEGG" id="hsn:DV733_00365"/>
<evidence type="ECO:0000256" key="4">
    <source>
        <dbReference type="PROSITE-ProRule" id="PRU01248"/>
    </source>
</evidence>
<dbReference type="PANTHER" id="PTHR30349">
    <property type="entry name" value="PHAGE INTEGRASE-RELATED"/>
    <property type="match status" value="1"/>
</dbReference>
<dbReference type="InterPro" id="IPR013762">
    <property type="entry name" value="Integrase-like_cat_sf"/>
</dbReference>
<keyword evidence="1" id="KW-0229">DNA integration</keyword>
<keyword evidence="2 4" id="KW-0238">DNA-binding</keyword>
<evidence type="ECO:0000259" key="5">
    <source>
        <dbReference type="PROSITE" id="PS51900"/>
    </source>
</evidence>
<evidence type="ECO:0000256" key="1">
    <source>
        <dbReference type="ARBA" id="ARBA00022908"/>
    </source>
</evidence>
<reference evidence="6 7" key="1">
    <citation type="journal article" date="2019" name="Nat. Commun.">
        <title>A new type of DNA phosphorothioation-based antiviral system in archaea.</title>
        <authorList>
            <person name="Xiong L."/>
            <person name="Liu S."/>
            <person name="Chen S."/>
            <person name="Xiao Y."/>
            <person name="Zhu B."/>
            <person name="Gao Y."/>
            <person name="Zhang Y."/>
            <person name="Chen B."/>
            <person name="Luo J."/>
            <person name="Deng Z."/>
            <person name="Chen X."/>
            <person name="Wang L."/>
            <person name="Chen S."/>
        </authorList>
    </citation>
    <scope>NUCLEOTIDE SEQUENCE [LARGE SCALE GENOMIC DNA]</scope>
    <source>
        <strain evidence="6 7">CBA1105</strain>
    </source>
</reference>
<keyword evidence="3" id="KW-0233">DNA recombination</keyword>
<organism evidence="6 7">
    <name type="scientific">Halapricum salinum</name>
    <dbReference type="NCBI Taxonomy" id="1457250"/>
    <lineage>
        <taxon>Archaea</taxon>
        <taxon>Methanobacteriati</taxon>
        <taxon>Methanobacteriota</taxon>
        <taxon>Stenosarchaea group</taxon>
        <taxon>Halobacteria</taxon>
        <taxon>Halobacteriales</taxon>
        <taxon>Haloarculaceae</taxon>
        <taxon>Halapricum</taxon>
    </lineage>
</organism>
<dbReference type="PANTHER" id="PTHR30349:SF41">
    <property type="entry name" value="INTEGRASE_RECOMBINASE PROTEIN MJ0367-RELATED"/>
    <property type="match status" value="1"/>
</dbReference>
<dbReference type="PROSITE" id="PS51900">
    <property type="entry name" value="CB"/>
    <property type="match status" value="1"/>
</dbReference>
<evidence type="ECO:0000313" key="6">
    <source>
        <dbReference type="EMBL" id="QCC49771.1"/>
    </source>
</evidence>
<dbReference type="Gene3D" id="1.10.443.10">
    <property type="entry name" value="Intergrase catalytic core"/>
    <property type="match status" value="1"/>
</dbReference>
<dbReference type="Gene3D" id="1.10.150.130">
    <property type="match status" value="1"/>
</dbReference>
<evidence type="ECO:0000256" key="3">
    <source>
        <dbReference type="ARBA" id="ARBA00023172"/>
    </source>
</evidence>
<dbReference type="InterPro" id="IPR010998">
    <property type="entry name" value="Integrase_recombinase_N"/>
</dbReference>
<dbReference type="RefSeq" id="WP_049993218.1">
    <property type="nucleotide sequence ID" value="NZ_CP031310.1"/>
</dbReference>
<dbReference type="GO" id="GO:0003677">
    <property type="term" value="F:DNA binding"/>
    <property type="evidence" value="ECO:0007669"/>
    <property type="project" value="UniProtKB-UniRule"/>
</dbReference>
<protein>
    <submittedName>
        <fullName evidence="6">Site-specific integrase</fullName>
    </submittedName>
</protein>
<name>A0A4D6H8H0_9EURY</name>
<dbReference type="InterPro" id="IPR011010">
    <property type="entry name" value="DNA_brk_join_enz"/>
</dbReference>
<dbReference type="STRING" id="1457250.GCA_000755225_02365"/>
<dbReference type="EMBL" id="CP031310">
    <property type="protein sequence ID" value="QCC49771.1"/>
    <property type="molecule type" value="Genomic_DNA"/>
</dbReference>
<gene>
    <name evidence="6" type="ORF">DV733_00365</name>
</gene>
<dbReference type="AlphaFoldDB" id="A0A4D6H8H0"/>
<evidence type="ECO:0000256" key="2">
    <source>
        <dbReference type="ARBA" id="ARBA00023125"/>
    </source>
</evidence>
<dbReference type="Proteomes" id="UP000296706">
    <property type="component" value="Chromosome"/>
</dbReference>
<dbReference type="OrthoDB" id="198497at2157"/>
<dbReference type="SUPFAM" id="SSF56349">
    <property type="entry name" value="DNA breaking-rejoining enzymes"/>
    <property type="match status" value="1"/>
</dbReference>
<feature type="domain" description="Core-binding (CB)" evidence="5">
    <location>
        <begin position="4"/>
        <end position="87"/>
    </location>
</feature>
<dbReference type="GO" id="GO:0015074">
    <property type="term" value="P:DNA integration"/>
    <property type="evidence" value="ECO:0007669"/>
    <property type="project" value="UniProtKB-KW"/>
</dbReference>
<dbReference type="GO" id="GO:0006310">
    <property type="term" value="P:DNA recombination"/>
    <property type="evidence" value="ECO:0007669"/>
    <property type="project" value="UniProtKB-KW"/>
</dbReference>
<keyword evidence="7" id="KW-1185">Reference proteome</keyword>
<proteinExistence type="predicted"/>